<keyword evidence="2" id="KW-0032">Aminotransferase</keyword>
<dbReference type="InterPro" id="IPR004838">
    <property type="entry name" value="NHTrfase_class1_PyrdxlP-BS"/>
</dbReference>
<sequence>MHPTSERYRQLPGYPLAGIRELRRQIEETGVDVIDLGSGDAELDPPPAVVARLREVAGDRSHSRYPYQSGLPAFREAITCWMARRFGVDVDPWKEVLPLIGSKEGLAHLPFAFVGPGHSAIIPDPGYRAYVGGVTLAGGNPHLVQLKASNEFLIPLDSVPSEVSARTRILYLNYPNNPTTAVASDEYYQEAIQFCQERGAVLAHDHAYSEIAFDGYRPRSVLEFDGAKSVALEFHSVSKTYNMTGWRLGWAVGNRELIS</sequence>
<keyword evidence="3" id="KW-0808">Transferase</keyword>
<evidence type="ECO:0000256" key="3">
    <source>
        <dbReference type="ARBA" id="ARBA00022679"/>
    </source>
</evidence>
<evidence type="ECO:0000259" key="4">
    <source>
        <dbReference type="Pfam" id="PF00155"/>
    </source>
</evidence>
<evidence type="ECO:0000313" key="5">
    <source>
        <dbReference type="EMBL" id="SVD84170.1"/>
    </source>
</evidence>
<dbReference type="InterPro" id="IPR015424">
    <property type="entry name" value="PyrdxlP-dep_Trfase"/>
</dbReference>
<dbReference type="Gene3D" id="3.90.1150.10">
    <property type="entry name" value="Aspartate Aminotransferase, domain 1"/>
    <property type="match status" value="1"/>
</dbReference>
<dbReference type="GO" id="GO:0030170">
    <property type="term" value="F:pyridoxal phosphate binding"/>
    <property type="evidence" value="ECO:0007669"/>
    <property type="project" value="InterPro"/>
</dbReference>
<dbReference type="InterPro" id="IPR050881">
    <property type="entry name" value="LL-DAP_aminotransferase"/>
</dbReference>
<dbReference type="GO" id="GO:0008483">
    <property type="term" value="F:transaminase activity"/>
    <property type="evidence" value="ECO:0007669"/>
    <property type="project" value="UniProtKB-KW"/>
</dbReference>
<dbReference type="InterPro" id="IPR015421">
    <property type="entry name" value="PyrdxlP-dep_Trfase_major"/>
</dbReference>
<accession>A0A382YM52</accession>
<dbReference type="CDD" id="cd00609">
    <property type="entry name" value="AAT_like"/>
    <property type="match status" value="1"/>
</dbReference>
<evidence type="ECO:0000256" key="1">
    <source>
        <dbReference type="ARBA" id="ARBA00001933"/>
    </source>
</evidence>
<dbReference type="PANTHER" id="PTHR42832:SF3">
    <property type="entry name" value="L-GLUTAMINE--4-(METHYLSULFANYL)-2-OXOBUTANOATE AMINOTRANSFERASE"/>
    <property type="match status" value="1"/>
</dbReference>
<dbReference type="InterPro" id="IPR004839">
    <property type="entry name" value="Aminotransferase_I/II_large"/>
</dbReference>
<comment type="cofactor">
    <cofactor evidence="1">
        <name>pyridoxal 5'-phosphate</name>
        <dbReference type="ChEBI" id="CHEBI:597326"/>
    </cofactor>
</comment>
<dbReference type="PANTHER" id="PTHR42832">
    <property type="entry name" value="AMINO ACID AMINOTRANSFERASE"/>
    <property type="match status" value="1"/>
</dbReference>
<feature type="domain" description="Aminotransferase class I/classII large" evidence="4">
    <location>
        <begin position="32"/>
        <end position="259"/>
    </location>
</feature>
<reference evidence="5" key="1">
    <citation type="submission" date="2018-05" db="EMBL/GenBank/DDBJ databases">
        <authorList>
            <person name="Lanie J.A."/>
            <person name="Ng W.-L."/>
            <person name="Kazmierczak K.M."/>
            <person name="Andrzejewski T.M."/>
            <person name="Davidsen T.M."/>
            <person name="Wayne K.J."/>
            <person name="Tettelin H."/>
            <person name="Glass J.I."/>
            <person name="Rusch D."/>
            <person name="Podicherti R."/>
            <person name="Tsui H.-C.T."/>
            <person name="Winkler M.E."/>
        </authorList>
    </citation>
    <scope>NUCLEOTIDE SEQUENCE</scope>
</reference>
<organism evidence="5">
    <name type="scientific">marine metagenome</name>
    <dbReference type="NCBI Taxonomy" id="408172"/>
    <lineage>
        <taxon>unclassified sequences</taxon>
        <taxon>metagenomes</taxon>
        <taxon>ecological metagenomes</taxon>
    </lineage>
</organism>
<proteinExistence type="predicted"/>
<gene>
    <name evidence="5" type="ORF">METZ01_LOCUS437024</name>
</gene>
<protein>
    <recommendedName>
        <fullName evidence="4">Aminotransferase class I/classII large domain-containing protein</fullName>
    </recommendedName>
</protein>
<dbReference type="SUPFAM" id="SSF53383">
    <property type="entry name" value="PLP-dependent transferases"/>
    <property type="match status" value="1"/>
</dbReference>
<dbReference type="Gene3D" id="3.40.640.10">
    <property type="entry name" value="Type I PLP-dependent aspartate aminotransferase-like (Major domain)"/>
    <property type="match status" value="1"/>
</dbReference>
<name>A0A382YM52_9ZZZZ</name>
<dbReference type="AlphaFoldDB" id="A0A382YM52"/>
<dbReference type="EMBL" id="UINC01176844">
    <property type="protein sequence ID" value="SVD84170.1"/>
    <property type="molecule type" value="Genomic_DNA"/>
</dbReference>
<evidence type="ECO:0000256" key="2">
    <source>
        <dbReference type="ARBA" id="ARBA00022576"/>
    </source>
</evidence>
<feature type="non-terminal residue" evidence="5">
    <location>
        <position position="259"/>
    </location>
</feature>
<dbReference type="Pfam" id="PF00155">
    <property type="entry name" value="Aminotran_1_2"/>
    <property type="match status" value="1"/>
</dbReference>
<dbReference type="PROSITE" id="PS00105">
    <property type="entry name" value="AA_TRANSFER_CLASS_1"/>
    <property type="match status" value="1"/>
</dbReference>
<dbReference type="InterPro" id="IPR015422">
    <property type="entry name" value="PyrdxlP-dep_Trfase_small"/>
</dbReference>